<dbReference type="PANTHER" id="PTHR12636">
    <property type="entry name" value="NEP1/MRA1"/>
    <property type="match status" value="1"/>
</dbReference>
<dbReference type="InterPro" id="IPR005304">
    <property type="entry name" value="Rbsml_bgen_MeTrfase_EMG1/NEP1"/>
</dbReference>
<proteinExistence type="inferred from homology"/>
<dbReference type="Proteomes" id="UP000504621">
    <property type="component" value="Unplaced"/>
</dbReference>
<dbReference type="Pfam" id="PF03587">
    <property type="entry name" value="EMG1"/>
    <property type="match status" value="1"/>
</dbReference>
<dbReference type="InterPro" id="IPR029028">
    <property type="entry name" value="Alpha/beta_knot_MTases"/>
</dbReference>
<dbReference type="GeneID" id="110419662"/>
<organism evidence="6 7">
    <name type="scientific">Herrania umbratica</name>
    <dbReference type="NCBI Taxonomy" id="108875"/>
    <lineage>
        <taxon>Eukaryota</taxon>
        <taxon>Viridiplantae</taxon>
        <taxon>Streptophyta</taxon>
        <taxon>Embryophyta</taxon>
        <taxon>Tracheophyta</taxon>
        <taxon>Spermatophyta</taxon>
        <taxon>Magnoliopsida</taxon>
        <taxon>eudicotyledons</taxon>
        <taxon>Gunneridae</taxon>
        <taxon>Pentapetalae</taxon>
        <taxon>rosids</taxon>
        <taxon>malvids</taxon>
        <taxon>Malvales</taxon>
        <taxon>Malvaceae</taxon>
        <taxon>Byttnerioideae</taxon>
        <taxon>Herrania</taxon>
    </lineage>
</organism>
<keyword evidence="4" id="KW-0694">RNA-binding</keyword>
<dbReference type="GO" id="GO:0032040">
    <property type="term" value="C:small-subunit processome"/>
    <property type="evidence" value="ECO:0007669"/>
    <property type="project" value="TreeGrafter"/>
</dbReference>
<evidence type="ECO:0000256" key="1">
    <source>
        <dbReference type="ARBA" id="ARBA00008115"/>
    </source>
</evidence>
<keyword evidence="2" id="KW-0690">Ribosome biogenesis</keyword>
<evidence type="ECO:0000256" key="3">
    <source>
        <dbReference type="ARBA" id="ARBA00022730"/>
    </source>
</evidence>
<feature type="compositionally biased region" description="Polar residues" evidence="5">
    <location>
        <begin position="24"/>
        <end position="37"/>
    </location>
</feature>
<name>A0A6J1AMJ5_9ROSI</name>
<evidence type="ECO:0000313" key="7">
    <source>
        <dbReference type="RefSeq" id="XP_021288432.1"/>
    </source>
</evidence>
<evidence type="ECO:0000256" key="2">
    <source>
        <dbReference type="ARBA" id="ARBA00022517"/>
    </source>
</evidence>
<evidence type="ECO:0000256" key="4">
    <source>
        <dbReference type="ARBA" id="ARBA00022884"/>
    </source>
</evidence>
<dbReference type="SUPFAM" id="SSF75217">
    <property type="entry name" value="alpha/beta knot"/>
    <property type="match status" value="1"/>
</dbReference>
<dbReference type="CDD" id="cd18088">
    <property type="entry name" value="Nep1-like"/>
    <property type="match status" value="1"/>
</dbReference>
<evidence type="ECO:0000313" key="6">
    <source>
        <dbReference type="Proteomes" id="UP000504621"/>
    </source>
</evidence>
<feature type="region of interest" description="Disordered" evidence="5">
    <location>
        <begin position="1"/>
        <end position="55"/>
    </location>
</feature>
<gene>
    <name evidence="7" type="primary">LOC110419662</name>
</gene>
<dbReference type="GO" id="GO:0070037">
    <property type="term" value="F:rRNA (pseudouridine) methyltransferase activity"/>
    <property type="evidence" value="ECO:0007669"/>
    <property type="project" value="InterPro"/>
</dbReference>
<keyword evidence="3" id="KW-0699">rRNA-binding</keyword>
<accession>A0A6J1AMJ5</accession>
<dbReference type="PANTHER" id="PTHR12636:SF12">
    <property type="entry name" value="RIBOSOMAL RNA SMALL SUBUNIT METHYLTRANSFERASE NEP1-LIKE"/>
    <property type="match status" value="1"/>
</dbReference>
<comment type="similarity">
    <text evidence="1">Belongs to the class IV-like SAM-binding methyltransferase superfamily. RNA methyltransferase NEP1 family.</text>
</comment>
<dbReference type="RefSeq" id="XP_021288432.1">
    <property type="nucleotide sequence ID" value="XM_021432757.1"/>
</dbReference>
<dbReference type="InterPro" id="IPR029026">
    <property type="entry name" value="tRNA_m1G_MTases_N"/>
</dbReference>
<keyword evidence="6" id="KW-1185">Reference proteome</keyword>
<evidence type="ECO:0000256" key="5">
    <source>
        <dbReference type="SAM" id="MobiDB-lite"/>
    </source>
</evidence>
<dbReference type="OrthoDB" id="269804at2759"/>
<sequence>MQQVNDVPLEPPSSLGASAEQEDNVISTHDSQGSTSIDLGASGNRTSSRSRKRKLLNSDEDDNFLRKQGKNLDDYWPDIILELGSITDSRLCKSGRKQAVYVKTDEGVLIKVEPNTQIPRTPQRFRNMMELLQKFSVKAANEHGKLLRLVENPVTQHLPANSHKIGLSYSSNKLVCLKDYVGGISDDENLVFVVGAMAHGKTDADYVDDLISGYAFSIMFVIIKRFMLEHACSSFPTFFSGF</sequence>
<dbReference type="GO" id="GO:0070475">
    <property type="term" value="P:rRNA base methylation"/>
    <property type="evidence" value="ECO:0007669"/>
    <property type="project" value="InterPro"/>
</dbReference>
<reference evidence="7" key="1">
    <citation type="submission" date="2025-08" db="UniProtKB">
        <authorList>
            <consortium name="RefSeq"/>
        </authorList>
    </citation>
    <scope>IDENTIFICATION</scope>
    <source>
        <tissue evidence="7">Leaf</tissue>
    </source>
</reference>
<dbReference type="AlphaFoldDB" id="A0A6J1AMJ5"/>
<protein>
    <submittedName>
        <fullName evidence="7">Ribosomal RNA small subunit methyltransferase NEP1-like</fullName>
    </submittedName>
</protein>
<dbReference type="GO" id="GO:0019843">
    <property type="term" value="F:rRNA binding"/>
    <property type="evidence" value="ECO:0007669"/>
    <property type="project" value="UniProtKB-KW"/>
</dbReference>
<dbReference type="Gene3D" id="3.40.1280.10">
    <property type="match status" value="1"/>
</dbReference>